<dbReference type="PANTHER" id="PTHR23305:SF18">
    <property type="entry name" value="OBG-TYPE G DOMAIN-CONTAINING PROTEIN"/>
    <property type="match status" value="1"/>
</dbReference>
<comment type="caution">
    <text evidence="4">The sequence shown here is derived from an EMBL/GenBank/DDBJ whole genome shotgun (WGS) entry which is preliminary data.</text>
</comment>
<dbReference type="GO" id="GO:0005737">
    <property type="term" value="C:cytoplasm"/>
    <property type="evidence" value="ECO:0007669"/>
    <property type="project" value="TreeGrafter"/>
</dbReference>
<dbReference type="Proteomes" id="UP000284006">
    <property type="component" value="Unassembled WGS sequence"/>
</dbReference>
<dbReference type="CDD" id="cd04867">
    <property type="entry name" value="TGS_YchF_OLA1"/>
    <property type="match status" value="1"/>
</dbReference>
<feature type="domain" description="TGS" evidence="3">
    <location>
        <begin position="131"/>
        <end position="214"/>
    </location>
</feature>
<dbReference type="InterPro" id="IPR023192">
    <property type="entry name" value="TGS-like_dom_sf"/>
</dbReference>
<dbReference type="InterPro" id="IPR004095">
    <property type="entry name" value="TGS"/>
</dbReference>
<feature type="non-terminal residue" evidence="4">
    <location>
        <position position="1"/>
    </location>
</feature>
<gene>
    <name evidence="4" type="primary">ychF</name>
    <name evidence="4" type="ORF">D3872_21945</name>
</gene>
<dbReference type="InterPro" id="IPR027417">
    <property type="entry name" value="P-loop_NTPase"/>
</dbReference>
<dbReference type="SUPFAM" id="SSF52540">
    <property type="entry name" value="P-loop containing nucleoside triphosphate hydrolases"/>
    <property type="match status" value="1"/>
</dbReference>
<reference evidence="4 5" key="1">
    <citation type="submission" date="2018-09" db="EMBL/GenBank/DDBJ databases">
        <authorList>
            <person name="Zhu H."/>
        </authorList>
    </citation>
    <scope>NUCLEOTIDE SEQUENCE [LARGE SCALE GENOMIC DNA]</scope>
    <source>
        <strain evidence="4 5">K1S02-61</strain>
    </source>
</reference>
<evidence type="ECO:0000256" key="1">
    <source>
        <dbReference type="ARBA" id="ARBA00022741"/>
    </source>
</evidence>
<evidence type="ECO:0000313" key="5">
    <source>
        <dbReference type="Proteomes" id="UP000284006"/>
    </source>
</evidence>
<dbReference type="Gene3D" id="3.40.50.300">
    <property type="entry name" value="P-loop containing nucleotide triphosphate hydrolases"/>
    <property type="match status" value="1"/>
</dbReference>
<keyword evidence="1" id="KW-0547">Nucleotide-binding</keyword>
<dbReference type="SUPFAM" id="SSF81271">
    <property type="entry name" value="TGS-like"/>
    <property type="match status" value="1"/>
</dbReference>
<proteinExistence type="predicted"/>
<evidence type="ECO:0000313" key="4">
    <source>
        <dbReference type="EMBL" id="RJG10679.1"/>
    </source>
</evidence>
<dbReference type="Gene3D" id="3.10.20.30">
    <property type="match status" value="1"/>
</dbReference>
<dbReference type="Pfam" id="PF06071">
    <property type="entry name" value="YchF-GTPase_C"/>
    <property type="match status" value="1"/>
</dbReference>
<dbReference type="InterPro" id="IPR012675">
    <property type="entry name" value="Beta-grasp_dom_sf"/>
</dbReference>
<dbReference type="GO" id="GO:0005524">
    <property type="term" value="F:ATP binding"/>
    <property type="evidence" value="ECO:0007669"/>
    <property type="project" value="UniProtKB-KW"/>
</dbReference>
<sequence>QKKARSGDKDAAKLVALCERIMPQLNDAQPVRAMGLSDDEMAMIKPLCLITAKPAMYVANVSDTGFTNNPLLDQLAEYAKSQNAPIVAICAAIEAEIADLDEEDKHAFLADMGMDEPGLDRLIRAGFKLLGLQTYFTAGVKEVRAWTIHVGDTAPQAAGVIHTDFERGFIRAQTIAFDDFIAYKGETGAKEAGKMRAEGKEYVVKDGDVLNFLFNV</sequence>
<dbReference type="GO" id="GO:0016887">
    <property type="term" value="F:ATP hydrolysis activity"/>
    <property type="evidence" value="ECO:0007669"/>
    <property type="project" value="TreeGrafter"/>
</dbReference>
<dbReference type="InterPro" id="IPR013029">
    <property type="entry name" value="YchF_C"/>
</dbReference>
<dbReference type="RefSeq" id="WP_119812787.1">
    <property type="nucleotide sequence ID" value="NZ_QYUP01000160.1"/>
</dbReference>
<dbReference type="Gene3D" id="1.10.150.300">
    <property type="entry name" value="TGS-like domain"/>
    <property type="match status" value="1"/>
</dbReference>
<dbReference type="PROSITE" id="PS51880">
    <property type="entry name" value="TGS"/>
    <property type="match status" value="1"/>
</dbReference>
<name>A0A418XDT2_9BURK</name>
<dbReference type="AlphaFoldDB" id="A0A418XDT2"/>
<dbReference type="FunFam" id="3.10.20.30:FF:000001">
    <property type="entry name" value="Ribosome-binding ATPase YchF"/>
    <property type="match status" value="1"/>
</dbReference>
<dbReference type="OrthoDB" id="9810373at2"/>
<keyword evidence="5" id="KW-1185">Reference proteome</keyword>
<protein>
    <submittedName>
        <fullName evidence="4">Redox-regulated ATPase YchF</fullName>
    </submittedName>
</protein>
<dbReference type="InterPro" id="IPR012676">
    <property type="entry name" value="TGS-like"/>
</dbReference>
<dbReference type="EMBL" id="QYUP01000160">
    <property type="protein sequence ID" value="RJG10679.1"/>
    <property type="molecule type" value="Genomic_DNA"/>
</dbReference>
<organism evidence="4 5">
    <name type="scientific">Massilia cavernae</name>
    <dbReference type="NCBI Taxonomy" id="2320864"/>
    <lineage>
        <taxon>Bacteria</taxon>
        <taxon>Pseudomonadati</taxon>
        <taxon>Pseudomonadota</taxon>
        <taxon>Betaproteobacteria</taxon>
        <taxon>Burkholderiales</taxon>
        <taxon>Oxalobacteraceae</taxon>
        <taxon>Telluria group</taxon>
        <taxon>Massilia</taxon>
    </lineage>
</organism>
<keyword evidence="2" id="KW-0067">ATP-binding</keyword>
<evidence type="ECO:0000256" key="2">
    <source>
        <dbReference type="ARBA" id="ARBA00022840"/>
    </source>
</evidence>
<accession>A0A418XDT2</accession>
<evidence type="ECO:0000259" key="3">
    <source>
        <dbReference type="PROSITE" id="PS51880"/>
    </source>
</evidence>
<dbReference type="PANTHER" id="PTHR23305">
    <property type="entry name" value="OBG GTPASE FAMILY"/>
    <property type="match status" value="1"/>
</dbReference>